<accession>A0A9P6ACA3</accession>
<name>A0A9P6ACA3_PLEER</name>
<dbReference type="AlphaFoldDB" id="A0A9P6ACA3"/>
<reference evidence="3" key="1">
    <citation type="submission" date="2020-11" db="EMBL/GenBank/DDBJ databases">
        <authorList>
            <consortium name="DOE Joint Genome Institute"/>
            <person name="Ahrendt S."/>
            <person name="Riley R."/>
            <person name="Andreopoulos W."/>
            <person name="Labutti K."/>
            <person name="Pangilinan J."/>
            <person name="Ruiz-Duenas F.J."/>
            <person name="Barrasa J.M."/>
            <person name="Sanchez-Garcia M."/>
            <person name="Camarero S."/>
            <person name="Miyauchi S."/>
            <person name="Serrano A."/>
            <person name="Linde D."/>
            <person name="Babiker R."/>
            <person name="Drula E."/>
            <person name="Ayuso-Fernandez I."/>
            <person name="Pacheco R."/>
            <person name="Padilla G."/>
            <person name="Ferreira P."/>
            <person name="Barriuso J."/>
            <person name="Kellner H."/>
            <person name="Castanera R."/>
            <person name="Alfaro M."/>
            <person name="Ramirez L."/>
            <person name="Pisabarro A.G."/>
            <person name="Kuo A."/>
            <person name="Tritt A."/>
            <person name="Lipzen A."/>
            <person name="He G."/>
            <person name="Yan M."/>
            <person name="Ng V."/>
            <person name="Cullen D."/>
            <person name="Martin F."/>
            <person name="Rosso M.-N."/>
            <person name="Henrissat B."/>
            <person name="Hibbett D."/>
            <person name="Martinez A.T."/>
            <person name="Grigoriev I.V."/>
        </authorList>
    </citation>
    <scope>NUCLEOTIDE SEQUENCE</scope>
    <source>
        <strain evidence="3">ATCC 90797</strain>
    </source>
</reference>
<organism evidence="3 4">
    <name type="scientific">Pleurotus eryngii</name>
    <name type="common">Boletus of the steppes</name>
    <dbReference type="NCBI Taxonomy" id="5323"/>
    <lineage>
        <taxon>Eukaryota</taxon>
        <taxon>Fungi</taxon>
        <taxon>Dikarya</taxon>
        <taxon>Basidiomycota</taxon>
        <taxon>Agaricomycotina</taxon>
        <taxon>Agaricomycetes</taxon>
        <taxon>Agaricomycetidae</taxon>
        <taxon>Agaricales</taxon>
        <taxon>Pleurotineae</taxon>
        <taxon>Pleurotaceae</taxon>
        <taxon>Pleurotus</taxon>
    </lineage>
</organism>
<evidence type="ECO:0000259" key="2">
    <source>
        <dbReference type="Pfam" id="PF20263"/>
    </source>
</evidence>
<proteinExistence type="predicted"/>
<dbReference type="EMBL" id="MU154521">
    <property type="protein sequence ID" value="KAF9502484.1"/>
    <property type="molecule type" value="Genomic_DNA"/>
</dbReference>
<dbReference type="Pfam" id="PF20263">
    <property type="entry name" value="LYRM2-like"/>
    <property type="match status" value="1"/>
</dbReference>
<dbReference type="OrthoDB" id="198652at2759"/>
<keyword evidence="4" id="KW-1185">Reference proteome</keyword>
<protein>
    <recommendedName>
        <fullName evidence="2">LYR motif-containing protein Cup1-like N-terminal domain-containing protein</fullName>
    </recommendedName>
</protein>
<gene>
    <name evidence="3" type="ORF">BDN71DRAFT_1584646</name>
</gene>
<feature type="domain" description="LYR motif-containing protein Cup1-like N-terminal" evidence="2">
    <location>
        <begin position="8"/>
        <end position="90"/>
    </location>
</feature>
<comment type="caution">
    <text evidence="3">The sequence shown here is derived from an EMBL/GenBank/DDBJ whole genome shotgun (WGS) entry which is preliminary data.</text>
</comment>
<evidence type="ECO:0000256" key="1">
    <source>
        <dbReference type="SAM" id="MobiDB-lite"/>
    </source>
</evidence>
<dbReference type="InterPro" id="IPR046896">
    <property type="entry name" value="Cup1-like_N"/>
</dbReference>
<feature type="region of interest" description="Disordered" evidence="1">
    <location>
        <begin position="227"/>
        <end position="249"/>
    </location>
</feature>
<dbReference type="Proteomes" id="UP000807025">
    <property type="component" value="Unassembled WGS sequence"/>
</dbReference>
<feature type="compositionally biased region" description="Basic residues" evidence="1">
    <location>
        <begin position="227"/>
        <end position="236"/>
    </location>
</feature>
<evidence type="ECO:0000313" key="4">
    <source>
        <dbReference type="Proteomes" id="UP000807025"/>
    </source>
</evidence>
<evidence type="ECO:0000313" key="3">
    <source>
        <dbReference type="EMBL" id="KAF9502484.1"/>
    </source>
</evidence>
<sequence>MSRSLTSLYRDYLRAVRQLPHIYLRQFYRIKASDDIRSALAQPVTAHCRVKRIYKDIRGVKAATSGSNKAFAHILDVAYGRKGKLRWELMEVPLLTDHHAPPPEPMFPGKPDSRPPTYSPELKTLLTSSYSRVKPLSERALRFPPLLSPRADPKSEEARLLGPLSNRRELNFRWRYFVSEWKKVRPPLYISPSPTYNGEECSTFGFHGSQLFEEIEALAAQDPNLKRGTRRQRNTSRHAAPVHVDSPPPTPRWLRRRYRELLSRVPILIQKQPSKFFVSSSPLAWSSERFKAPFMSEVDDGDIAWIMQAEEYKQPTEKSRNNAKT</sequence>